<feature type="chain" id="PRO_5045717709" evidence="1">
    <location>
        <begin position="23"/>
        <end position="252"/>
    </location>
</feature>
<dbReference type="PROSITE" id="PS51257">
    <property type="entry name" value="PROKAR_LIPOPROTEIN"/>
    <property type="match status" value="1"/>
</dbReference>
<evidence type="ECO:0000256" key="1">
    <source>
        <dbReference type="SAM" id="SignalP"/>
    </source>
</evidence>
<evidence type="ECO:0000313" key="3">
    <source>
        <dbReference type="Proteomes" id="UP000605676"/>
    </source>
</evidence>
<dbReference type="RefSeq" id="WP_200465022.1">
    <property type="nucleotide sequence ID" value="NZ_JAENRR010000022.1"/>
</dbReference>
<gene>
    <name evidence="2" type="ORF">JIV24_10655</name>
</gene>
<dbReference type="Proteomes" id="UP000605676">
    <property type="component" value="Unassembled WGS sequence"/>
</dbReference>
<evidence type="ECO:0000313" key="2">
    <source>
        <dbReference type="EMBL" id="MBK3517792.1"/>
    </source>
</evidence>
<dbReference type="EMBL" id="JAENRR010000022">
    <property type="protein sequence ID" value="MBK3517792.1"/>
    <property type="molecule type" value="Genomic_DNA"/>
</dbReference>
<reference evidence="2 3" key="1">
    <citation type="submission" date="2021-01" db="EMBL/GenBank/DDBJ databases">
        <title>Carboxyliciviraga sp.nov., isolated from coastal sediments.</title>
        <authorList>
            <person name="Lu D."/>
            <person name="Zhang T."/>
        </authorList>
    </citation>
    <scope>NUCLEOTIDE SEQUENCE [LARGE SCALE GENOMIC DNA]</scope>
    <source>
        <strain evidence="2 3">N1Y132</strain>
    </source>
</reference>
<keyword evidence="3" id="KW-1185">Reference proteome</keyword>
<feature type="signal peptide" evidence="1">
    <location>
        <begin position="1"/>
        <end position="22"/>
    </location>
</feature>
<protein>
    <submittedName>
        <fullName evidence="2">Uncharacterized protein</fullName>
    </submittedName>
</protein>
<proteinExistence type="predicted"/>
<accession>A0ABS1HJQ7</accession>
<keyword evidence="1" id="KW-0732">Signal</keyword>
<comment type="caution">
    <text evidence="2">The sequence shown here is derived from an EMBL/GenBank/DDBJ whole genome shotgun (WGS) entry which is preliminary data.</text>
</comment>
<organism evidence="2 3">
    <name type="scientific">Carboxylicivirga marina</name>
    <dbReference type="NCBI Taxonomy" id="2800988"/>
    <lineage>
        <taxon>Bacteria</taxon>
        <taxon>Pseudomonadati</taxon>
        <taxon>Bacteroidota</taxon>
        <taxon>Bacteroidia</taxon>
        <taxon>Marinilabiliales</taxon>
        <taxon>Marinilabiliaceae</taxon>
        <taxon>Carboxylicivirga</taxon>
    </lineage>
</organism>
<name>A0ABS1HJQ7_9BACT</name>
<sequence length="252" mass="26627">MKTIKFGLLLSLAVILFTSCNEDDGGISAPGSEGPHEGEIVSVDLSYTDFIGNNLKSASTYDPAAVTHNYLSTGYTVVIKELYDSSTGQFVNETWTDVDLANPGISFEAIGWFGIEVSHPDYAAVGTTAYYGVNTPRVDVVSGGNVTIPLELSQVSVHLANGTGQEFSSQIQSATIQDVPVTAFNSPVYVEAEVDYTVSVTFQHDGGTDTATNSGLAGEAFYHTVHEQEVGHGIIFDLPVFDTPTDGGGIGL</sequence>